<protein>
    <submittedName>
        <fullName evidence="1">Uncharacterized protein</fullName>
    </submittedName>
</protein>
<dbReference type="Proteomes" id="UP001605036">
    <property type="component" value="Unassembled WGS sequence"/>
</dbReference>
<evidence type="ECO:0000313" key="2">
    <source>
        <dbReference type="Proteomes" id="UP001605036"/>
    </source>
</evidence>
<name>A0ABD1ZRV8_9MARC</name>
<accession>A0ABD1ZRV8</accession>
<comment type="caution">
    <text evidence="1">The sequence shown here is derived from an EMBL/GenBank/DDBJ whole genome shotgun (WGS) entry which is preliminary data.</text>
</comment>
<keyword evidence="2" id="KW-1185">Reference proteome</keyword>
<reference evidence="1 2" key="1">
    <citation type="submission" date="2024-09" db="EMBL/GenBank/DDBJ databases">
        <title>Chromosome-scale assembly of Riccia fluitans.</title>
        <authorList>
            <person name="Paukszto L."/>
            <person name="Sawicki J."/>
            <person name="Karawczyk K."/>
            <person name="Piernik-Szablinska J."/>
            <person name="Szczecinska M."/>
            <person name="Mazdziarz M."/>
        </authorList>
    </citation>
    <scope>NUCLEOTIDE SEQUENCE [LARGE SCALE GENOMIC DNA]</scope>
    <source>
        <strain evidence="1">Rf_01</strain>
        <tissue evidence="1">Aerial parts of the thallus</tissue>
    </source>
</reference>
<proteinExistence type="predicted"/>
<gene>
    <name evidence="1" type="ORF">R1flu_022251</name>
</gene>
<organism evidence="1 2">
    <name type="scientific">Riccia fluitans</name>
    <dbReference type="NCBI Taxonomy" id="41844"/>
    <lineage>
        <taxon>Eukaryota</taxon>
        <taxon>Viridiplantae</taxon>
        <taxon>Streptophyta</taxon>
        <taxon>Embryophyta</taxon>
        <taxon>Marchantiophyta</taxon>
        <taxon>Marchantiopsida</taxon>
        <taxon>Marchantiidae</taxon>
        <taxon>Marchantiales</taxon>
        <taxon>Ricciaceae</taxon>
        <taxon>Riccia</taxon>
    </lineage>
</organism>
<evidence type="ECO:0000313" key="1">
    <source>
        <dbReference type="EMBL" id="KAL2654123.1"/>
    </source>
</evidence>
<sequence>MAEIRSEVEKCLNDDDEQSDFYKNVVIKEIEEAMILALESKTEPALSSLESEGEDTGHLLLISWFRFVEVLSPFARSAMDANNAAMEFVEDQGILNIEAVDFAICPFT</sequence>
<dbReference type="EMBL" id="JBHFFA010000001">
    <property type="protein sequence ID" value="KAL2654123.1"/>
    <property type="molecule type" value="Genomic_DNA"/>
</dbReference>
<dbReference type="AlphaFoldDB" id="A0ABD1ZRV8"/>